<dbReference type="Proteomes" id="UP000035054">
    <property type="component" value="Unassembled WGS sequence"/>
</dbReference>
<comment type="caution">
    <text evidence="1">The sequence shown here is derived from an EMBL/GenBank/DDBJ whole genome shotgun (WGS) entry which is preliminary data.</text>
</comment>
<reference evidence="1 2" key="1">
    <citation type="submission" date="2015-01" db="EMBL/GenBank/DDBJ databases">
        <title>Lifestyle Evolution in Cyanobacterial Symbionts of Sponges.</title>
        <authorList>
            <person name="Burgsdorf I."/>
            <person name="Slaby B.M."/>
            <person name="Handley K.M."/>
            <person name="Haber M."/>
            <person name="Blom J."/>
            <person name="Marshall C.W."/>
            <person name="Gilbert J.A."/>
            <person name="Hentschel U."/>
            <person name="Steindler L."/>
        </authorList>
    </citation>
    <scope>NUCLEOTIDE SEQUENCE [LARGE SCALE GENOMIC DNA]</scope>
    <source>
        <strain evidence="1">142</strain>
    </source>
</reference>
<gene>
    <name evidence="1" type="ORF">TH68_09945</name>
</gene>
<organism evidence="1 2">
    <name type="scientific">Candidatus Synechococcus spongiarum 142</name>
    <dbReference type="NCBI Taxonomy" id="1608213"/>
    <lineage>
        <taxon>Bacteria</taxon>
        <taxon>Bacillati</taxon>
        <taxon>Cyanobacteriota</taxon>
        <taxon>Cyanophyceae</taxon>
        <taxon>Synechococcales</taxon>
        <taxon>Synechococcaceae</taxon>
        <taxon>Synechococcus</taxon>
    </lineage>
</organism>
<evidence type="ECO:0000313" key="1">
    <source>
        <dbReference type="EMBL" id="KKZ10751.1"/>
    </source>
</evidence>
<sequence length="69" mass="7298">ELQGHTLLTHTDEAFQEHGLVVSFAWEPNPTNRGPSFSLSHTIGAVAEGGMDALLSPTALEALDATPSR</sequence>
<evidence type="ECO:0000313" key="2">
    <source>
        <dbReference type="Proteomes" id="UP000035054"/>
    </source>
</evidence>
<protein>
    <submittedName>
        <fullName evidence="1">Uncharacterized protein</fullName>
    </submittedName>
</protein>
<feature type="non-terminal residue" evidence="1">
    <location>
        <position position="1"/>
    </location>
</feature>
<feature type="non-terminal residue" evidence="1">
    <location>
        <position position="69"/>
    </location>
</feature>
<dbReference type="EMBL" id="JXUO01000307">
    <property type="protein sequence ID" value="KKZ10751.1"/>
    <property type="molecule type" value="Genomic_DNA"/>
</dbReference>
<dbReference type="AlphaFoldDB" id="A0A6N3X9F1"/>
<accession>A0A6N3X9F1</accession>
<name>A0A6N3X9F1_9SYNE</name>
<proteinExistence type="predicted"/>